<evidence type="ECO:0000256" key="7">
    <source>
        <dbReference type="ARBA" id="ARBA00022840"/>
    </source>
</evidence>
<accession>A0ABN1JAU0</accession>
<evidence type="ECO:0000256" key="1">
    <source>
        <dbReference type="ARBA" id="ARBA00004496"/>
    </source>
</evidence>
<dbReference type="HAMAP" id="MF_00542">
    <property type="entry name" value="Butyrate_kinase"/>
    <property type="match status" value="1"/>
</dbReference>
<dbReference type="PANTHER" id="PTHR21060">
    <property type="entry name" value="ACETATE KINASE"/>
    <property type="match status" value="1"/>
</dbReference>
<dbReference type="InterPro" id="IPR011245">
    <property type="entry name" value="Butyrate_kin"/>
</dbReference>
<keyword evidence="12" id="KW-1185">Reference proteome</keyword>
<evidence type="ECO:0000256" key="5">
    <source>
        <dbReference type="ARBA" id="ARBA00022741"/>
    </source>
</evidence>
<dbReference type="InterPro" id="IPR043129">
    <property type="entry name" value="ATPase_NBD"/>
</dbReference>
<dbReference type="CDD" id="cd24011">
    <property type="entry name" value="ASKHA_NBD_BK"/>
    <property type="match status" value="1"/>
</dbReference>
<protein>
    <recommendedName>
        <fullName evidence="9">Probable butyrate kinase</fullName>
        <shortName evidence="9">BK</shortName>
        <ecNumber evidence="9">2.7.2.7</ecNumber>
    </recommendedName>
    <alternativeName>
        <fullName evidence="9">Branched-chain carboxylic acid kinase</fullName>
    </alternativeName>
</protein>
<comment type="caution">
    <text evidence="11">The sequence shown here is derived from an EMBL/GenBank/DDBJ whole genome shotgun (WGS) entry which is preliminary data.</text>
</comment>
<dbReference type="Gene3D" id="3.30.420.40">
    <property type="match status" value="2"/>
</dbReference>
<comment type="similarity">
    <text evidence="2 9 10">Belongs to the acetokinase family.</text>
</comment>
<keyword evidence="4 9" id="KW-0808">Transferase</keyword>
<evidence type="ECO:0000256" key="2">
    <source>
        <dbReference type="ARBA" id="ARBA00008748"/>
    </source>
</evidence>
<comment type="subcellular location">
    <subcellularLocation>
        <location evidence="1 9">Cytoplasm</location>
    </subcellularLocation>
</comment>
<dbReference type="EC" id="2.7.2.7" evidence="9"/>
<keyword evidence="7 9" id="KW-0067">ATP-binding</keyword>
<evidence type="ECO:0000256" key="9">
    <source>
        <dbReference type="HAMAP-Rule" id="MF_00542"/>
    </source>
</evidence>
<dbReference type="InterPro" id="IPR000890">
    <property type="entry name" value="Aliphatic_acid_kin_short-chain"/>
</dbReference>
<evidence type="ECO:0000256" key="8">
    <source>
        <dbReference type="ARBA" id="ARBA00048596"/>
    </source>
</evidence>
<keyword evidence="6 9" id="KW-0418">Kinase</keyword>
<dbReference type="PANTHER" id="PTHR21060:SF20">
    <property type="entry name" value="BUTYRATE KINASE 1-RELATED"/>
    <property type="match status" value="1"/>
</dbReference>
<dbReference type="InterPro" id="IPR023865">
    <property type="entry name" value="Aliphatic_acid_kinase_CS"/>
</dbReference>
<dbReference type="PROSITE" id="PS01075">
    <property type="entry name" value="ACETATE_KINASE_1"/>
    <property type="match status" value="1"/>
</dbReference>
<organism evidence="11 12">
    <name type="scientific">Clostridium oceanicum</name>
    <dbReference type="NCBI Taxonomy" id="1543"/>
    <lineage>
        <taxon>Bacteria</taxon>
        <taxon>Bacillati</taxon>
        <taxon>Bacillota</taxon>
        <taxon>Clostridia</taxon>
        <taxon>Eubacteriales</taxon>
        <taxon>Clostridiaceae</taxon>
        <taxon>Clostridium</taxon>
    </lineage>
</organism>
<dbReference type="PIRSF" id="PIRSF036458">
    <property type="entry name" value="Butyrate_kin"/>
    <property type="match status" value="1"/>
</dbReference>
<dbReference type="RefSeq" id="WP_343758698.1">
    <property type="nucleotide sequence ID" value="NZ_BAAACG010000003.1"/>
</dbReference>
<dbReference type="NCBIfam" id="TIGR02707">
    <property type="entry name" value="butyr_kinase"/>
    <property type="match status" value="1"/>
</dbReference>
<keyword evidence="5 9" id="KW-0547">Nucleotide-binding</keyword>
<evidence type="ECO:0000256" key="6">
    <source>
        <dbReference type="ARBA" id="ARBA00022777"/>
    </source>
</evidence>
<dbReference type="EMBL" id="BAAACG010000003">
    <property type="protein sequence ID" value="GAA0734138.1"/>
    <property type="molecule type" value="Genomic_DNA"/>
</dbReference>
<comment type="catalytic activity">
    <reaction evidence="8 9">
        <text>butanoate + ATP = butanoyl phosphate + ADP</text>
        <dbReference type="Rhea" id="RHEA:13585"/>
        <dbReference type="ChEBI" id="CHEBI:17968"/>
        <dbReference type="ChEBI" id="CHEBI:30616"/>
        <dbReference type="ChEBI" id="CHEBI:58079"/>
        <dbReference type="ChEBI" id="CHEBI:456216"/>
        <dbReference type="EC" id="2.7.2.7"/>
    </reaction>
</comment>
<evidence type="ECO:0000313" key="11">
    <source>
        <dbReference type="EMBL" id="GAA0734138.1"/>
    </source>
</evidence>
<evidence type="ECO:0000256" key="10">
    <source>
        <dbReference type="RuleBase" id="RU003835"/>
    </source>
</evidence>
<dbReference type="GO" id="GO:0016301">
    <property type="term" value="F:kinase activity"/>
    <property type="evidence" value="ECO:0007669"/>
    <property type="project" value="UniProtKB-KW"/>
</dbReference>
<dbReference type="Proteomes" id="UP001501510">
    <property type="component" value="Unassembled WGS sequence"/>
</dbReference>
<reference evidence="11 12" key="1">
    <citation type="journal article" date="2019" name="Int. J. Syst. Evol. Microbiol.">
        <title>The Global Catalogue of Microorganisms (GCM) 10K type strain sequencing project: providing services to taxonomists for standard genome sequencing and annotation.</title>
        <authorList>
            <consortium name="The Broad Institute Genomics Platform"/>
            <consortium name="The Broad Institute Genome Sequencing Center for Infectious Disease"/>
            <person name="Wu L."/>
            <person name="Ma J."/>
        </authorList>
    </citation>
    <scope>NUCLEOTIDE SEQUENCE [LARGE SCALE GENOMIC DNA]</scope>
    <source>
        <strain evidence="11 12">JCM 1407</strain>
    </source>
</reference>
<name>A0ABN1JAU0_9CLOT</name>
<dbReference type="Pfam" id="PF00871">
    <property type="entry name" value="Acetate_kinase"/>
    <property type="match status" value="1"/>
</dbReference>
<keyword evidence="3 9" id="KW-0963">Cytoplasm</keyword>
<evidence type="ECO:0000313" key="12">
    <source>
        <dbReference type="Proteomes" id="UP001501510"/>
    </source>
</evidence>
<dbReference type="PRINTS" id="PR00471">
    <property type="entry name" value="ACETATEKNASE"/>
</dbReference>
<dbReference type="SUPFAM" id="SSF53067">
    <property type="entry name" value="Actin-like ATPase domain"/>
    <property type="match status" value="2"/>
</dbReference>
<proteinExistence type="inferred from homology"/>
<gene>
    <name evidence="11" type="primary">buk_2</name>
    <name evidence="9" type="synonym">buk</name>
    <name evidence="11" type="ORF">GCM10008906_05920</name>
</gene>
<dbReference type="NCBIfam" id="NF002834">
    <property type="entry name" value="PRK03011.1-5"/>
    <property type="match status" value="1"/>
</dbReference>
<sequence>MGKELILVINPGSTSTKIALYDHDKCEASENLSHSTEEIKKFDTIYNQKDMRENIIMDWLTSQNISISDLKAVVGRGGLLRSMPGGTYKITDKMLEDLKIGYQGQHASNLGGVIAYSISKKANIPSFIVDPVAVDEISKEARISGMPEIPRKSLVHALNIKAVTRRICKEENKDFYHSSFVVAHMGGGISVSPMKNGQILDVNNANEDGPFSPERAGGVPVGDLIKIAYSNKYTYRELKSKLIGKAGFVGYLGTNDGRKVNEMIEEGNPKAKLVLEAMAYQISKEIVSMATVLNGKVDAIILTGGLAHNKKLTSLIENRVNFMCKVKLVPGEDEMLALAQGALRALLNIEKAKIYEDEVFFND</sequence>
<evidence type="ECO:0000256" key="4">
    <source>
        <dbReference type="ARBA" id="ARBA00022679"/>
    </source>
</evidence>
<evidence type="ECO:0000256" key="3">
    <source>
        <dbReference type="ARBA" id="ARBA00022490"/>
    </source>
</evidence>